<dbReference type="AlphaFoldDB" id="A0A426WWN5"/>
<evidence type="ECO:0000313" key="4">
    <source>
        <dbReference type="Proteomes" id="UP000287651"/>
    </source>
</evidence>
<accession>A0A426WWN5</accession>
<evidence type="ECO:0000313" key="3">
    <source>
        <dbReference type="EMBL" id="RRT31713.1"/>
    </source>
</evidence>
<dbReference type="Proteomes" id="UP000287651">
    <property type="component" value="Unassembled WGS sequence"/>
</dbReference>
<feature type="region of interest" description="Disordered" evidence="1">
    <location>
        <begin position="139"/>
        <end position="167"/>
    </location>
</feature>
<gene>
    <name evidence="3" type="ORF">B296_00058577</name>
</gene>
<dbReference type="InterPro" id="IPR012337">
    <property type="entry name" value="RNaseH-like_sf"/>
</dbReference>
<evidence type="ECO:0000256" key="1">
    <source>
        <dbReference type="SAM" id="MobiDB-lite"/>
    </source>
</evidence>
<feature type="domain" description="HAT C-terminal dimerisation" evidence="2">
    <location>
        <begin position="1"/>
        <end position="67"/>
    </location>
</feature>
<dbReference type="EMBL" id="AMZH03036554">
    <property type="protein sequence ID" value="RRT31713.1"/>
    <property type="molecule type" value="Genomic_DNA"/>
</dbReference>
<sequence length="167" mass="19382">MDPIEWWIQFGGDAPHLRKVVIPVLSQTTTSSGCERNWSTFILIHTKVRNRLSYKRLEKLVYVYYNMWLKLRCAELDKNELEELDVEPIDLQLYNEDSEAMLEWVEATENQEDPLLDEAGDSQRPSCFIIETIEEEAHLQQVEDPPQSEHGRSSHSTSETQLSQSSA</sequence>
<dbReference type="SUPFAM" id="SSF53098">
    <property type="entry name" value="Ribonuclease H-like"/>
    <property type="match status" value="1"/>
</dbReference>
<evidence type="ECO:0000259" key="2">
    <source>
        <dbReference type="Pfam" id="PF05699"/>
    </source>
</evidence>
<dbReference type="GO" id="GO:0046983">
    <property type="term" value="F:protein dimerization activity"/>
    <property type="evidence" value="ECO:0007669"/>
    <property type="project" value="InterPro"/>
</dbReference>
<comment type="caution">
    <text evidence="3">The sequence shown here is derived from an EMBL/GenBank/DDBJ whole genome shotgun (WGS) entry which is preliminary data.</text>
</comment>
<feature type="compositionally biased region" description="Polar residues" evidence="1">
    <location>
        <begin position="154"/>
        <end position="167"/>
    </location>
</feature>
<proteinExistence type="predicted"/>
<dbReference type="InterPro" id="IPR008906">
    <property type="entry name" value="HATC_C_dom"/>
</dbReference>
<dbReference type="Pfam" id="PF05699">
    <property type="entry name" value="Dimer_Tnp_hAT"/>
    <property type="match status" value="1"/>
</dbReference>
<name>A0A426WWN5_ENSVE</name>
<reference evidence="3 4" key="1">
    <citation type="journal article" date="2014" name="Agronomy (Basel)">
        <title>A Draft Genome Sequence for Ensete ventricosum, the Drought-Tolerant Tree Against Hunger.</title>
        <authorList>
            <person name="Harrison J."/>
            <person name="Moore K.A."/>
            <person name="Paszkiewicz K."/>
            <person name="Jones T."/>
            <person name="Grant M."/>
            <person name="Ambacheew D."/>
            <person name="Muzemil S."/>
            <person name="Studholme D.J."/>
        </authorList>
    </citation>
    <scope>NUCLEOTIDE SEQUENCE [LARGE SCALE GENOMIC DNA]</scope>
</reference>
<protein>
    <recommendedName>
        <fullName evidence="2">HAT C-terminal dimerisation domain-containing protein</fullName>
    </recommendedName>
</protein>
<organism evidence="3 4">
    <name type="scientific">Ensete ventricosum</name>
    <name type="common">Abyssinian banana</name>
    <name type="synonym">Musa ensete</name>
    <dbReference type="NCBI Taxonomy" id="4639"/>
    <lineage>
        <taxon>Eukaryota</taxon>
        <taxon>Viridiplantae</taxon>
        <taxon>Streptophyta</taxon>
        <taxon>Embryophyta</taxon>
        <taxon>Tracheophyta</taxon>
        <taxon>Spermatophyta</taxon>
        <taxon>Magnoliopsida</taxon>
        <taxon>Liliopsida</taxon>
        <taxon>Zingiberales</taxon>
        <taxon>Musaceae</taxon>
        <taxon>Ensete</taxon>
    </lineage>
</organism>